<dbReference type="InterPro" id="IPR043129">
    <property type="entry name" value="ATPase_NBD"/>
</dbReference>
<dbReference type="InterPro" id="IPR018484">
    <property type="entry name" value="FGGY_N"/>
</dbReference>
<evidence type="ECO:0000259" key="8">
    <source>
        <dbReference type="Pfam" id="PF00370"/>
    </source>
</evidence>
<evidence type="ECO:0000256" key="6">
    <source>
        <dbReference type="ARBA" id="ARBA00043149"/>
    </source>
</evidence>
<dbReference type="InterPro" id="IPR000577">
    <property type="entry name" value="Carb_kinase_FGGY"/>
</dbReference>
<evidence type="ECO:0000259" key="9">
    <source>
        <dbReference type="Pfam" id="PF02782"/>
    </source>
</evidence>
<dbReference type="PANTHER" id="PTHR10196">
    <property type="entry name" value="SUGAR KINASE"/>
    <property type="match status" value="1"/>
</dbReference>
<proteinExistence type="inferred from homology"/>
<keyword evidence="2 7" id="KW-0808">Transferase</keyword>
<accession>A0A0R2QJA7</accession>
<keyword evidence="4 7" id="KW-0418">Kinase</keyword>
<dbReference type="GO" id="GO:0005524">
    <property type="term" value="F:ATP binding"/>
    <property type="evidence" value="ECO:0007669"/>
    <property type="project" value="UniProtKB-KW"/>
</dbReference>
<evidence type="ECO:0000256" key="3">
    <source>
        <dbReference type="ARBA" id="ARBA00022741"/>
    </source>
</evidence>
<evidence type="ECO:0000313" key="10">
    <source>
        <dbReference type="EMBL" id="KRO48211.1"/>
    </source>
</evidence>
<dbReference type="AlphaFoldDB" id="A0A0R2QJA7"/>
<feature type="domain" description="Carbohydrate kinase FGGY N-terminal" evidence="8">
    <location>
        <begin position="3"/>
        <end position="229"/>
    </location>
</feature>
<evidence type="ECO:0000256" key="7">
    <source>
        <dbReference type="RuleBase" id="RU003733"/>
    </source>
</evidence>
<comment type="similarity">
    <text evidence="1 7">Belongs to the FGGY kinase family.</text>
</comment>
<reference evidence="10 11" key="1">
    <citation type="submission" date="2015-10" db="EMBL/GenBank/DDBJ databases">
        <title>Metagenome-Assembled Genomes uncover a global brackish microbiome.</title>
        <authorList>
            <person name="Hugerth L.W."/>
            <person name="Larsson J."/>
            <person name="Alneberg J."/>
            <person name="Lindh M.V."/>
            <person name="Legrand C."/>
            <person name="Pinhassi J."/>
            <person name="Andersson A.F."/>
        </authorList>
    </citation>
    <scope>NUCLEOTIDE SEQUENCE [LARGE SCALE GENOMIC DNA]</scope>
    <source>
        <strain evidence="10">BACL6 MAG-120924-bin43</strain>
    </source>
</reference>
<dbReference type="InterPro" id="IPR018485">
    <property type="entry name" value="FGGY_C"/>
</dbReference>
<keyword evidence="5" id="KW-0067">ATP-binding</keyword>
<dbReference type="Proteomes" id="UP000051017">
    <property type="component" value="Unassembled WGS sequence"/>
</dbReference>
<name>A0A0R2QJA7_9ACTN</name>
<keyword evidence="3" id="KW-0547">Nucleotide-binding</keyword>
<sequence length="481" mass="50453">MSILVIDVGTSGLRAAVVRPTGNVDHLFYESLAPNSPVPGLVEFDAVAMRDAVLRVANAALSAAGKVDAVGITNQRASCVVWDRNTGIPIGPALGWQDLRTVIECITARAEHGLYLAPNQTATKASWMLKNYSIPSAAKICIGTVDTWVAFVLSQGQLFVTDDTNAAVTGLWTLQDQSWSPRILDIFGIDIEMMPTIVRSLGVVGNATALTGAPPIASLIGDQQGSLVGQGCITPGKTKITFGTGGMLDTVTGTTPPSENRRSVGGTFPIVAFSDATGITWGAEAIMLSAGTNIEWLCSDIQLIDSPQQSHDVASQVETSDGVVYVPALFGLGTPKWDYGARGTLIGITRGTTRAHIVRAVLEGIAHRGADLMEATISDSGLPIASLRIDGGMSKNPTFVQALANATQRPVEVSPVTEATTLGAAFLAGVAVGTWKSLDEACSTWKPASVVEPKSTLNRAQWSQAVERASGWIPELSGLDF</sequence>
<dbReference type="PANTHER" id="PTHR10196:SF69">
    <property type="entry name" value="GLYCEROL KINASE"/>
    <property type="match status" value="1"/>
</dbReference>
<evidence type="ECO:0000256" key="5">
    <source>
        <dbReference type="ARBA" id="ARBA00022840"/>
    </source>
</evidence>
<dbReference type="Gene3D" id="3.30.420.40">
    <property type="match status" value="2"/>
</dbReference>
<protein>
    <recommendedName>
        <fullName evidence="6">ATP:glycerol 3-phosphotransferase</fullName>
    </recommendedName>
</protein>
<dbReference type="Pfam" id="PF02782">
    <property type="entry name" value="FGGY_C"/>
    <property type="match status" value="1"/>
</dbReference>
<gene>
    <name evidence="10" type="ORF">ABR75_00470</name>
</gene>
<organism evidence="10 11">
    <name type="scientific">Acidimicrobiia bacterium BACL6 MAG-120924-bin43</name>
    <dbReference type="NCBI Taxonomy" id="1655583"/>
    <lineage>
        <taxon>Bacteria</taxon>
        <taxon>Bacillati</taxon>
        <taxon>Actinomycetota</taxon>
        <taxon>Acidimicrobiia</taxon>
        <taxon>acIV cluster</taxon>
    </lineage>
</organism>
<dbReference type="PIRSF" id="PIRSF000538">
    <property type="entry name" value="GlpK"/>
    <property type="match status" value="1"/>
</dbReference>
<evidence type="ECO:0000313" key="11">
    <source>
        <dbReference type="Proteomes" id="UP000051017"/>
    </source>
</evidence>
<dbReference type="SUPFAM" id="SSF53067">
    <property type="entry name" value="Actin-like ATPase domain"/>
    <property type="match status" value="2"/>
</dbReference>
<evidence type="ECO:0000256" key="2">
    <source>
        <dbReference type="ARBA" id="ARBA00022679"/>
    </source>
</evidence>
<feature type="domain" description="Carbohydrate kinase FGGY C-terminal" evidence="9">
    <location>
        <begin position="239"/>
        <end position="431"/>
    </location>
</feature>
<evidence type="ECO:0000256" key="4">
    <source>
        <dbReference type="ARBA" id="ARBA00022777"/>
    </source>
</evidence>
<dbReference type="GO" id="GO:0005829">
    <property type="term" value="C:cytosol"/>
    <property type="evidence" value="ECO:0007669"/>
    <property type="project" value="TreeGrafter"/>
</dbReference>
<evidence type="ECO:0000256" key="1">
    <source>
        <dbReference type="ARBA" id="ARBA00009156"/>
    </source>
</evidence>
<dbReference type="GO" id="GO:0004370">
    <property type="term" value="F:glycerol kinase activity"/>
    <property type="evidence" value="ECO:0007669"/>
    <property type="project" value="TreeGrafter"/>
</dbReference>
<comment type="caution">
    <text evidence="10">The sequence shown here is derived from an EMBL/GenBank/DDBJ whole genome shotgun (WGS) entry which is preliminary data.</text>
</comment>
<dbReference type="PROSITE" id="PS00445">
    <property type="entry name" value="FGGY_KINASES_2"/>
    <property type="match status" value="1"/>
</dbReference>
<dbReference type="InterPro" id="IPR018483">
    <property type="entry name" value="Carb_kinase_FGGY_CS"/>
</dbReference>
<dbReference type="EMBL" id="LIBJ01000110">
    <property type="protein sequence ID" value="KRO48211.1"/>
    <property type="molecule type" value="Genomic_DNA"/>
</dbReference>
<dbReference type="Pfam" id="PF00370">
    <property type="entry name" value="FGGY_N"/>
    <property type="match status" value="1"/>
</dbReference>
<dbReference type="GO" id="GO:0006071">
    <property type="term" value="P:glycerol metabolic process"/>
    <property type="evidence" value="ECO:0007669"/>
    <property type="project" value="TreeGrafter"/>
</dbReference>